<dbReference type="GO" id="GO:0006779">
    <property type="term" value="P:porphyrin-containing compound biosynthetic process"/>
    <property type="evidence" value="ECO:0007669"/>
    <property type="project" value="UniProtKB-KW"/>
</dbReference>
<evidence type="ECO:0000256" key="4">
    <source>
        <dbReference type="ARBA" id="ARBA00022475"/>
    </source>
</evidence>
<keyword evidence="7 10" id="KW-1133">Transmembrane helix</keyword>
<evidence type="ECO:0000256" key="7">
    <source>
        <dbReference type="ARBA" id="ARBA00022989"/>
    </source>
</evidence>
<protein>
    <submittedName>
        <fullName evidence="12">Heme biosynthesis protein HemY</fullName>
    </submittedName>
</protein>
<keyword evidence="9" id="KW-0627">Porphyrin biosynthesis</keyword>
<sequence length="421" mass="45827">MNLFRNLLFWIVLALVGALAAQLLVQDPGVLTLDFRGTRYVTTLAAAILVGLGIWVALWLIWKMLTLPFITLRRRRSRAARMKLVEGLGALELGHWARSEKLLNEAARQPLALRQGVSPLAHAGAARAAAAAGDAALARQHLDALTGSHPVTRAVIGAELALADGRPAEALMLLESPDVQPLPPRGLLLRAHALAATGEVGEAYGLLGAMRQQKVLPVQQLDRLEAQWASEALREAGDANILADRWESLPKAFRTDPDAVTAYAERAAALRWDDAAAKSVEKALDERWDESLAAVYGRLPIGQLERRRENAERWLQAHPGSPALLLALARLNRAQGHWASAEGYLHRGIAQGAGGDAWEELGHGFAESGDEARGRLAYANALRASRGEAVTELPGRDMRQQLHDMAVVEERDEHGMPRLRE</sequence>
<dbReference type="KEGG" id="lcic:INQ41_00440"/>
<keyword evidence="6 10" id="KW-0812">Transmembrane</keyword>
<evidence type="ECO:0000256" key="2">
    <source>
        <dbReference type="ARBA" id="ARBA00004429"/>
    </source>
</evidence>
<reference evidence="12 13" key="1">
    <citation type="submission" date="2020-10" db="EMBL/GenBank/DDBJ databases">
        <title>complete genome sequencing of Lysobacter sp. H21R20.</title>
        <authorList>
            <person name="Bae J.-W."/>
            <person name="Lee S.-Y."/>
        </authorList>
    </citation>
    <scope>NUCLEOTIDE SEQUENCE [LARGE SCALE GENOMIC DNA]</scope>
    <source>
        <strain evidence="12 13">H21R20</strain>
    </source>
</reference>
<proteinExistence type="predicted"/>
<dbReference type="GO" id="GO:0042168">
    <property type="term" value="P:heme metabolic process"/>
    <property type="evidence" value="ECO:0007669"/>
    <property type="project" value="InterPro"/>
</dbReference>
<evidence type="ECO:0000313" key="13">
    <source>
        <dbReference type="Proteomes" id="UP000594059"/>
    </source>
</evidence>
<name>A0A7S6ZS92_9GAMM</name>
<dbReference type="Gene3D" id="1.25.40.10">
    <property type="entry name" value="Tetratricopeptide repeat domain"/>
    <property type="match status" value="1"/>
</dbReference>
<keyword evidence="13" id="KW-1185">Reference proteome</keyword>
<evidence type="ECO:0000256" key="9">
    <source>
        <dbReference type="ARBA" id="ARBA00023244"/>
    </source>
</evidence>
<dbReference type="AlphaFoldDB" id="A0A7S6ZS92"/>
<evidence type="ECO:0000259" key="11">
    <source>
        <dbReference type="Pfam" id="PF07219"/>
    </source>
</evidence>
<evidence type="ECO:0000313" key="12">
    <source>
        <dbReference type="EMBL" id="QOW19607.1"/>
    </source>
</evidence>
<feature type="domain" description="HemY N-terminal" evidence="11">
    <location>
        <begin position="29"/>
        <end position="133"/>
    </location>
</feature>
<evidence type="ECO:0000256" key="6">
    <source>
        <dbReference type="ARBA" id="ARBA00022692"/>
    </source>
</evidence>
<keyword evidence="4" id="KW-1003">Cell membrane</keyword>
<dbReference type="Pfam" id="PF07219">
    <property type="entry name" value="HemY_N"/>
    <property type="match status" value="1"/>
</dbReference>
<dbReference type="GO" id="GO:0005886">
    <property type="term" value="C:plasma membrane"/>
    <property type="evidence" value="ECO:0007669"/>
    <property type="project" value="UniProtKB-SubCell"/>
</dbReference>
<evidence type="ECO:0000256" key="10">
    <source>
        <dbReference type="SAM" id="Phobius"/>
    </source>
</evidence>
<keyword evidence="8 10" id="KW-0472">Membrane</keyword>
<accession>A0A7S6ZS92</accession>
<dbReference type="InterPro" id="IPR011990">
    <property type="entry name" value="TPR-like_helical_dom_sf"/>
</dbReference>
<comment type="pathway">
    <text evidence="3">Porphyrin-containing compound metabolism; protoheme biosynthesis.</text>
</comment>
<keyword evidence="5" id="KW-0997">Cell inner membrane</keyword>
<dbReference type="UniPathway" id="UPA00252"/>
<evidence type="ECO:0000256" key="8">
    <source>
        <dbReference type="ARBA" id="ARBA00023136"/>
    </source>
</evidence>
<evidence type="ECO:0000256" key="3">
    <source>
        <dbReference type="ARBA" id="ARBA00004744"/>
    </source>
</evidence>
<dbReference type="NCBIfam" id="TIGR00540">
    <property type="entry name" value="TPR_hemY_coli"/>
    <property type="match status" value="1"/>
</dbReference>
<comment type="function">
    <text evidence="1">Involved in a late step of protoheme IX synthesis.</text>
</comment>
<dbReference type="Proteomes" id="UP000594059">
    <property type="component" value="Chromosome"/>
</dbReference>
<feature type="transmembrane region" description="Helical" evidence="10">
    <location>
        <begin position="44"/>
        <end position="72"/>
    </location>
</feature>
<dbReference type="InterPro" id="IPR005254">
    <property type="entry name" value="Heme_biosyn_assoc_TPR_pro"/>
</dbReference>
<dbReference type="EMBL" id="CP063656">
    <property type="protein sequence ID" value="QOW19607.1"/>
    <property type="molecule type" value="Genomic_DNA"/>
</dbReference>
<evidence type="ECO:0000256" key="1">
    <source>
        <dbReference type="ARBA" id="ARBA00002962"/>
    </source>
</evidence>
<evidence type="ECO:0000256" key="5">
    <source>
        <dbReference type="ARBA" id="ARBA00022519"/>
    </source>
</evidence>
<dbReference type="InterPro" id="IPR010817">
    <property type="entry name" value="HemY_N"/>
</dbReference>
<comment type="subcellular location">
    <subcellularLocation>
        <location evidence="2">Cell inner membrane</location>
        <topology evidence="2">Multi-pass membrane protein</topology>
    </subcellularLocation>
</comment>
<organism evidence="12 13">
    <name type="scientific">Novilysobacter ciconiae</name>
    <dbReference type="NCBI Taxonomy" id="2781022"/>
    <lineage>
        <taxon>Bacteria</taxon>
        <taxon>Pseudomonadati</taxon>
        <taxon>Pseudomonadota</taxon>
        <taxon>Gammaproteobacteria</taxon>
        <taxon>Lysobacterales</taxon>
        <taxon>Lysobacteraceae</taxon>
        <taxon>Novilysobacter</taxon>
    </lineage>
</organism>
<dbReference type="RefSeq" id="WP_193985279.1">
    <property type="nucleotide sequence ID" value="NZ_CP063656.1"/>
</dbReference>
<gene>
    <name evidence="12" type="ORF">INQ41_00440</name>
</gene>